<keyword evidence="2" id="KW-1185">Reference proteome</keyword>
<dbReference type="OrthoDB" id="775914at2759"/>
<reference evidence="1 2" key="1">
    <citation type="journal article" date="2006" name="Science">
        <title>The genome of black cottonwood, Populus trichocarpa (Torr. &amp; Gray).</title>
        <authorList>
            <person name="Tuskan G.A."/>
            <person name="Difazio S."/>
            <person name="Jansson S."/>
            <person name="Bohlmann J."/>
            <person name="Grigoriev I."/>
            <person name="Hellsten U."/>
            <person name="Putnam N."/>
            <person name="Ralph S."/>
            <person name="Rombauts S."/>
            <person name="Salamov A."/>
            <person name="Schein J."/>
            <person name="Sterck L."/>
            <person name="Aerts A."/>
            <person name="Bhalerao R.R."/>
            <person name="Bhalerao R.P."/>
            <person name="Blaudez D."/>
            <person name="Boerjan W."/>
            <person name="Brun A."/>
            <person name="Brunner A."/>
            <person name="Busov V."/>
            <person name="Campbell M."/>
            <person name="Carlson J."/>
            <person name="Chalot M."/>
            <person name="Chapman J."/>
            <person name="Chen G.L."/>
            <person name="Cooper D."/>
            <person name="Coutinho P.M."/>
            <person name="Couturier J."/>
            <person name="Covert S."/>
            <person name="Cronk Q."/>
            <person name="Cunningham R."/>
            <person name="Davis J."/>
            <person name="Degroeve S."/>
            <person name="Dejardin A."/>
            <person name="Depamphilis C."/>
            <person name="Detter J."/>
            <person name="Dirks B."/>
            <person name="Dubchak I."/>
            <person name="Duplessis S."/>
            <person name="Ehlting J."/>
            <person name="Ellis B."/>
            <person name="Gendler K."/>
            <person name="Goodstein D."/>
            <person name="Gribskov M."/>
            <person name="Grimwood J."/>
            <person name="Groover A."/>
            <person name="Gunter L."/>
            <person name="Hamberger B."/>
            <person name="Heinze B."/>
            <person name="Helariutta Y."/>
            <person name="Henrissat B."/>
            <person name="Holligan D."/>
            <person name="Holt R."/>
            <person name="Huang W."/>
            <person name="Islam-Faridi N."/>
            <person name="Jones S."/>
            <person name="Jones-Rhoades M."/>
            <person name="Jorgensen R."/>
            <person name="Joshi C."/>
            <person name="Kangasjarvi J."/>
            <person name="Karlsson J."/>
            <person name="Kelleher C."/>
            <person name="Kirkpatrick R."/>
            <person name="Kirst M."/>
            <person name="Kohler A."/>
            <person name="Kalluri U."/>
            <person name="Larimer F."/>
            <person name="Leebens-Mack J."/>
            <person name="Leple J.C."/>
            <person name="Locascio P."/>
            <person name="Lou Y."/>
            <person name="Lucas S."/>
            <person name="Martin F."/>
            <person name="Montanini B."/>
            <person name="Napoli C."/>
            <person name="Nelson D.R."/>
            <person name="Nelson C."/>
            <person name="Nieminen K."/>
            <person name="Nilsson O."/>
            <person name="Pereda V."/>
            <person name="Peter G."/>
            <person name="Philippe R."/>
            <person name="Pilate G."/>
            <person name="Poliakov A."/>
            <person name="Razumovskaya J."/>
            <person name="Richardson P."/>
            <person name="Rinaldi C."/>
            <person name="Ritland K."/>
            <person name="Rouze P."/>
            <person name="Ryaboy D."/>
            <person name="Schmutz J."/>
            <person name="Schrader J."/>
            <person name="Segerman B."/>
            <person name="Shin H."/>
            <person name="Siddiqui A."/>
            <person name="Sterky F."/>
            <person name="Terry A."/>
            <person name="Tsai C.J."/>
            <person name="Uberbacher E."/>
            <person name="Unneberg P."/>
            <person name="Vahala J."/>
            <person name="Wall K."/>
            <person name="Wessler S."/>
            <person name="Yang G."/>
            <person name="Yin T."/>
            <person name="Douglas C."/>
            <person name="Marra M."/>
            <person name="Sandberg G."/>
            <person name="Van de Peer Y."/>
            <person name="Rokhsar D."/>
        </authorList>
    </citation>
    <scope>NUCLEOTIDE SEQUENCE [LARGE SCALE GENOMIC DNA]</scope>
    <source>
        <strain evidence="2">cv. Nisqually</strain>
    </source>
</reference>
<sequence>MRSKEKETWNVQGCHHSKLQHLPERLLSNWKAISPASQKKLCKAMESGDLGDEDYYKYARKLCYRNLNENKIGRLGRAYQNRIFDLTISPERIIRKLKSEEYGFHYKDILKVPHPSRTIPCFATGSPLSKVVQRLPFHFTEANA</sequence>
<accession>A0A3N7G4R0</accession>
<dbReference type="EMBL" id="CM009291">
    <property type="protein sequence ID" value="RQO87494.1"/>
    <property type="molecule type" value="Genomic_DNA"/>
</dbReference>
<name>A0A3N7G4R0_POPTR</name>
<dbReference type="InParanoid" id="A0A3N7G4R0"/>
<evidence type="ECO:0000313" key="1">
    <source>
        <dbReference type="EMBL" id="RQO87494.1"/>
    </source>
</evidence>
<dbReference type="AlphaFoldDB" id="A0A3N7G4R0"/>
<dbReference type="PANTHER" id="PTHR34461">
    <property type="entry name" value="EXPRESSED PROTEIN"/>
    <property type="match status" value="1"/>
</dbReference>
<gene>
    <name evidence="1" type="ORF">POPTR_002G262601</name>
</gene>
<proteinExistence type="predicted"/>
<organism evidence="1 2">
    <name type="scientific">Populus trichocarpa</name>
    <name type="common">Western balsam poplar</name>
    <name type="synonym">Populus balsamifera subsp. trichocarpa</name>
    <dbReference type="NCBI Taxonomy" id="3694"/>
    <lineage>
        <taxon>Eukaryota</taxon>
        <taxon>Viridiplantae</taxon>
        <taxon>Streptophyta</taxon>
        <taxon>Embryophyta</taxon>
        <taxon>Tracheophyta</taxon>
        <taxon>Spermatophyta</taxon>
        <taxon>Magnoliopsida</taxon>
        <taxon>eudicotyledons</taxon>
        <taxon>Gunneridae</taxon>
        <taxon>Pentapetalae</taxon>
        <taxon>rosids</taxon>
        <taxon>fabids</taxon>
        <taxon>Malpighiales</taxon>
        <taxon>Salicaceae</taxon>
        <taxon>Saliceae</taxon>
        <taxon>Populus</taxon>
    </lineage>
</organism>
<dbReference type="Gramene" id="Potri.002G262601.1.v4.1">
    <property type="protein sequence ID" value="Potri.002G262601.1.v4.1"/>
    <property type="gene ID" value="Potri.002G262601.v4.1"/>
</dbReference>
<dbReference type="SMR" id="A0A3N7G4R0"/>
<evidence type="ECO:0000313" key="2">
    <source>
        <dbReference type="Proteomes" id="UP000006729"/>
    </source>
</evidence>
<protein>
    <submittedName>
        <fullName evidence="1">Uncharacterized protein</fullName>
    </submittedName>
</protein>
<dbReference type="PANTHER" id="PTHR34461:SF2">
    <property type="entry name" value="EXPRESSED PROTEIN"/>
    <property type="match status" value="1"/>
</dbReference>
<dbReference type="Proteomes" id="UP000006729">
    <property type="component" value="Chromosome 2"/>
</dbReference>